<proteinExistence type="predicted"/>
<reference evidence="2 3" key="2">
    <citation type="submission" date="2014-10" db="EMBL/GenBank/DDBJ databases">
        <title>Paracoccus sanguinis sp. nov., isolated from clinical specimens of New York State patients.</title>
        <authorList>
            <person name="Mingle L.A."/>
            <person name="Cole J.A."/>
            <person name="Lapierre P."/>
            <person name="Musser K.A."/>
        </authorList>
    </citation>
    <scope>NUCLEOTIDE SEQUENCE [LARGE SCALE GENOMIC DNA]</scope>
    <source>
        <strain evidence="2 3">5503</strain>
    </source>
</reference>
<dbReference type="Gene3D" id="3.40.50.300">
    <property type="entry name" value="P-loop containing nucleotide triphosphate hydrolases"/>
    <property type="match status" value="1"/>
</dbReference>
<dbReference type="InterPro" id="IPR027417">
    <property type="entry name" value="P-loop_NTPase"/>
</dbReference>
<comment type="caution">
    <text evidence="2">The sequence shown here is derived from an EMBL/GenBank/DDBJ whole genome shotgun (WGS) entry which is preliminary data.</text>
</comment>
<protein>
    <recommendedName>
        <fullName evidence="1">ORC1/DEAH AAA+ ATPase domain-containing protein</fullName>
    </recommendedName>
</protein>
<dbReference type="InterPro" id="IPR049945">
    <property type="entry name" value="AAA_22"/>
</dbReference>
<organism evidence="2 3">
    <name type="scientific">Paracoccus sanguinis</name>
    <dbReference type="NCBI Taxonomy" id="1545044"/>
    <lineage>
        <taxon>Bacteria</taxon>
        <taxon>Pseudomonadati</taxon>
        <taxon>Pseudomonadota</taxon>
        <taxon>Alphaproteobacteria</taxon>
        <taxon>Rhodobacterales</taxon>
        <taxon>Paracoccaceae</taxon>
        <taxon>Paracoccus</taxon>
    </lineage>
</organism>
<feature type="domain" description="ORC1/DEAH AAA+ ATPase" evidence="1">
    <location>
        <begin position="36"/>
        <end position="147"/>
    </location>
</feature>
<dbReference type="AlphaFoldDB" id="A0A099GKI2"/>
<dbReference type="Proteomes" id="UP000029858">
    <property type="component" value="Unassembled WGS sequence"/>
</dbReference>
<reference evidence="2 3" key="1">
    <citation type="submission" date="2014-09" db="EMBL/GenBank/DDBJ databases">
        <authorList>
            <person name="McGinnis J.M."/>
            <person name="Wolfgang W.J."/>
        </authorList>
    </citation>
    <scope>NUCLEOTIDE SEQUENCE [LARGE SCALE GENOMIC DNA]</scope>
    <source>
        <strain evidence="2 3">5503</strain>
    </source>
</reference>
<dbReference type="GO" id="GO:0016887">
    <property type="term" value="F:ATP hydrolysis activity"/>
    <property type="evidence" value="ECO:0007669"/>
    <property type="project" value="InterPro"/>
</dbReference>
<evidence type="ECO:0000313" key="3">
    <source>
        <dbReference type="Proteomes" id="UP000029858"/>
    </source>
</evidence>
<dbReference type="EMBL" id="JRKQ01000008">
    <property type="protein sequence ID" value="KGJ23256.1"/>
    <property type="molecule type" value="Genomic_DNA"/>
</dbReference>
<name>A0A099GKI2_9RHOB</name>
<gene>
    <name evidence="2" type="ORF">IX56_03065</name>
</gene>
<evidence type="ECO:0000313" key="2">
    <source>
        <dbReference type="EMBL" id="KGJ23256.1"/>
    </source>
</evidence>
<accession>A0A099GKI2</accession>
<dbReference type="Pfam" id="PF13401">
    <property type="entry name" value="AAA_22"/>
    <property type="match status" value="1"/>
</dbReference>
<dbReference type="SUPFAM" id="SSF52540">
    <property type="entry name" value="P-loop containing nucleoside triphosphate hydrolases"/>
    <property type="match status" value="1"/>
</dbReference>
<sequence>MTEQREEKKTLAPLRNVSRMLALIDRLQNRGDGVPGMGCFYGFSGLGKSMASSFAVNTTRAVHVQMKSVWTHKRLCEAILDELGLPPRGTAADMVDRIAEALAADSLPLLIDEADFLVKKGMIEIVRDLYEMSEVPVILIGEELLPQKLKRWERVHGRIRSWVSAELADDRDFELLRTIRAPGIDIEPELVKAIKVNSNGSARRLVVNLDEVDEISRRIGRDRVGMADWGNMPFYTGDAPLARGYAA</sequence>
<evidence type="ECO:0000259" key="1">
    <source>
        <dbReference type="Pfam" id="PF13401"/>
    </source>
</evidence>